<dbReference type="Proteomes" id="UP000077173">
    <property type="component" value="Unassembled WGS sequence"/>
</dbReference>
<sequence>MKAGLALAIPVLLLMPGSSLGAATVTYSYDLVGRVTSAAYDNGLCIIYAYDANGNRTAQSYSMSSAPTSQNWGSGVWGCYLKWTPQ</sequence>
<evidence type="ECO:0000256" key="1">
    <source>
        <dbReference type="SAM" id="SignalP"/>
    </source>
</evidence>
<organism evidence="2 3">
    <name type="scientific">Bradyrhizobium neotropicale</name>
    <dbReference type="NCBI Taxonomy" id="1497615"/>
    <lineage>
        <taxon>Bacteria</taxon>
        <taxon>Pseudomonadati</taxon>
        <taxon>Pseudomonadota</taxon>
        <taxon>Alphaproteobacteria</taxon>
        <taxon>Hyphomicrobiales</taxon>
        <taxon>Nitrobacteraceae</taxon>
        <taxon>Bradyrhizobium</taxon>
    </lineage>
</organism>
<keyword evidence="1" id="KW-0732">Signal</keyword>
<reference evidence="2 3" key="1">
    <citation type="submission" date="2016-02" db="EMBL/GenBank/DDBJ databases">
        <title>Draft genome sequence of the strain BR 10247T Bradyrhizobium neotropicale isolated from nodules of Centrolobium paraense.</title>
        <authorList>
            <person name="Simoes-Araujo J.L."/>
            <person name="Barauna A.C."/>
            <person name="Silva K."/>
            <person name="Zilli J.E."/>
        </authorList>
    </citation>
    <scope>NUCLEOTIDE SEQUENCE [LARGE SCALE GENOMIC DNA]</scope>
    <source>
        <strain evidence="2 3">BR 10247</strain>
    </source>
</reference>
<dbReference type="InterPro" id="IPR031325">
    <property type="entry name" value="RHS_repeat"/>
</dbReference>
<dbReference type="GeneID" id="32581492"/>
<proteinExistence type="predicted"/>
<gene>
    <name evidence="2" type="ORF">AXW67_25910</name>
</gene>
<feature type="signal peptide" evidence="1">
    <location>
        <begin position="1"/>
        <end position="22"/>
    </location>
</feature>
<comment type="caution">
    <text evidence="2">The sequence shown here is derived from an EMBL/GenBank/DDBJ whole genome shotgun (WGS) entry which is preliminary data.</text>
</comment>
<keyword evidence="3" id="KW-1185">Reference proteome</keyword>
<dbReference type="EMBL" id="LSEF01000095">
    <property type="protein sequence ID" value="OAF10259.1"/>
    <property type="molecule type" value="Genomic_DNA"/>
</dbReference>
<evidence type="ECO:0000313" key="3">
    <source>
        <dbReference type="Proteomes" id="UP000077173"/>
    </source>
</evidence>
<dbReference type="Pfam" id="PF05593">
    <property type="entry name" value="RHS_repeat"/>
    <property type="match status" value="1"/>
</dbReference>
<name>A0A176YRG2_9BRAD</name>
<evidence type="ECO:0008006" key="4">
    <source>
        <dbReference type="Google" id="ProtNLM"/>
    </source>
</evidence>
<evidence type="ECO:0000313" key="2">
    <source>
        <dbReference type="EMBL" id="OAF10259.1"/>
    </source>
</evidence>
<protein>
    <recommendedName>
        <fullName evidence="4">RHS repeat protein</fullName>
    </recommendedName>
</protein>
<dbReference type="AlphaFoldDB" id="A0A176YRG2"/>
<dbReference type="Gene3D" id="2.180.10.10">
    <property type="entry name" value="RHS repeat-associated core"/>
    <property type="match status" value="1"/>
</dbReference>
<feature type="chain" id="PRO_5008054902" description="RHS repeat protein" evidence="1">
    <location>
        <begin position="23"/>
        <end position="86"/>
    </location>
</feature>
<accession>A0A176YRG2</accession>